<accession>A0A224Y0H6</accession>
<organism evidence="2">
    <name type="scientific">Panstrongylus lignarius</name>
    <dbReference type="NCBI Taxonomy" id="156445"/>
    <lineage>
        <taxon>Eukaryota</taxon>
        <taxon>Metazoa</taxon>
        <taxon>Ecdysozoa</taxon>
        <taxon>Arthropoda</taxon>
        <taxon>Hexapoda</taxon>
        <taxon>Insecta</taxon>
        <taxon>Pterygota</taxon>
        <taxon>Neoptera</taxon>
        <taxon>Paraneoptera</taxon>
        <taxon>Hemiptera</taxon>
        <taxon>Heteroptera</taxon>
        <taxon>Panheteroptera</taxon>
        <taxon>Cimicomorpha</taxon>
        <taxon>Reduviidae</taxon>
        <taxon>Triatominae</taxon>
        <taxon>Panstrongylus</taxon>
    </lineage>
</organism>
<reference evidence="2" key="1">
    <citation type="journal article" date="2018" name="PLoS Negl. Trop. Dis.">
        <title>An insight into the salivary gland and fat body transcriptome of Panstrongylus lignarius (Hemiptera: Heteroptera), the main vector of Chagas disease in Peru.</title>
        <authorList>
            <person name="Nevoa J.C."/>
            <person name="Mendes M.T."/>
            <person name="da Silva M.V."/>
            <person name="Soares S.C."/>
            <person name="Oliveira C.J.F."/>
            <person name="Ribeiro J.M.C."/>
        </authorList>
    </citation>
    <scope>NUCLEOTIDE SEQUENCE</scope>
</reference>
<keyword evidence="1" id="KW-1133">Transmembrane helix</keyword>
<sequence length="73" mass="8565">MLVMITQNPIRMIIFAHIFVPVINSACPISSIAGRIHILYQEEIEREMCNWCIFSAIIFFYCIKIRAVAFNYH</sequence>
<feature type="transmembrane region" description="Helical" evidence="1">
    <location>
        <begin position="48"/>
        <end position="69"/>
    </location>
</feature>
<proteinExistence type="predicted"/>
<dbReference type="EMBL" id="GFTR01000498">
    <property type="protein sequence ID" value="JAW15928.1"/>
    <property type="molecule type" value="Transcribed_RNA"/>
</dbReference>
<name>A0A224Y0H6_9HEMI</name>
<keyword evidence="1" id="KW-0812">Transmembrane</keyword>
<feature type="transmembrane region" description="Helical" evidence="1">
    <location>
        <begin position="12"/>
        <end position="36"/>
    </location>
</feature>
<evidence type="ECO:0000313" key="2">
    <source>
        <dbReference type="EMBL" id="JAW15928.1"/>
    </source>
</evidence>
<protein>
    <submittedName>
        <fullName evidence="2">Uncharacterized protein</fullName>
    </submittedName>
</protein>
<keyword evidence="1" id="KW-0472">Membrane</keyword>
<evidence type="ECO:0000256" key="1">
    <source>
        <dbReference type="SAM" id="Phobius"/>
    </source>
</evidence>
<dbReference type="AlphaFoldDB" id="A0A224Y0H6"/>